<dbReference type="PROSITE" id="PS50110">
    <property type="entry name" value="RESPONSE_REGULATORY"/>
    <property type="match status" value="1"/>
</dbReference>
<evidence type="ECO:0000256" key="4">
    <source>
        <dbReference type="ARBA" id="ARBA00023125"/>
    </source>
</evidence>
<dbReference type="SMART" id="SM00448">
    <property type="entry name" value="REC"/>
    <property type="match status" value="1"/>
</dbReference>
<feature type="DNA-binding region" description="OmpR/PhoB-type" evidence="7">
    <location>
        <begin position="146"/>
        <end position="240"/>
    </location>
</feature>
<dbReference type="SUPFAM" id="SSF52172">
    <property type="entry name" value="CheY-like"/>
    <property type="match status" value="1"/>
</dbReference>
<dbReference type="InterPro" id="IPR039420">
    <property type="entry name" value="WalR-like"/>
</dbReference>
<dbReference type="InterPro" id="IPR001789">
    <property type="entry name" value="Sig_transdc_resp-reg_receiver"/>
</dbReference>
<evidence type="ECO:0000256" key="7">
    <source>
        <dbReference type="PROSITE-ProRule" id="PRU01091"/>
    </source>
</evidence>
<evidence type="ECO:0000259" key="8">
    <source>
        <dbReference type="PROSITE" id="PS50110"/>
    </source>
</evidence>
<dbReference type="GO" id="GO:0032993">
    <property type="term" value="C:protein-DNA complex"/>
    <property type="evidence" value="ECO:0007669"/>
    <property type="project" value="TreeGrafter"/>
</dbReference>
<sequence length="247" mass="27369">MGFLDHSAHSAHFNPLPEGETDLRILIVEDEPTLGNQLKNTLEQTGYAVDLSTDGEDGHFMGSTEEYDAVILDLGLPEIDGLTVLGMWRKEGRNFPVLVLTARDSWSDKVAGLDAGADDYLAKPFQTEELIARLRALIRRASGNTSSELIAGDVRLDTRSGRVTLAGEPVKMTAQEYKLLAYLMHHKGKVVSRTELIEHIYDQDFDRDSNTIEVFVTRIRKKLGADVITTIRGLGYSLDDPADQPRG</sequence>
<dbReference type="Pfam" id="PF00486">
    <property type="entry name" value="Trans_reg_C"/>
    <property type="match status" value="1"/>
</dbReference>
<organism evidence="10 11">
    <name type="scientific">Novosphingobium fluoreni</name>
    <dbReference type="NCBI Taxonomy" id="1391222"/>
    <lineage>
        <taxon>Bacteria</taxon>
        <taxon>Pseudomonadati</taxon>
        <taxon>Pseudomonadota</taxon>
        <taxon>Alphaproteobacteria</taxon>
        <taxon>Sphingomonadales</taxon>
        <taxon>Sphingomonadaceae</taxon>
        <taxon>Novosphingobium</taxon>
    </lineage>
</organism>
<accession>A0A7W6C9I0</accession>
<protein>
    <submittedName>
        <fullName evidence="10">Two-component system OmpR family response regulator</fullName>
    </submittedName>
</protein>
<evidence type="ECO:0000256" key="3">
    <source>
        <dbReference type="ARBA" id="ARBA00023015"/>
    </source>
</evidence>
<evidence type="ECO:0000256" key="1">
    <source>
        <dbReference type="ARBA" id="ARBA00022553"/>
    </source>
</evidence>
<feature type="modified residue" description="4-aspartylphosphate" evidence="6">
    <location>
        <position position="73"/>
    </location>
</feature>
<dbReference type="FunFam" id="1.10.10.10:FF:000005">
    <property type="entry name" value="Two-component system response regulator"/>
    <property type="match status" value="1"/>
</dbReference>
<dbReference type="FunFam" id="3.40.50.2300:FF:000002">
    <property type="entry name" value="DNA-binding response regulator PhoP"/>
    <property type="match status" value="1"/>
</dbReference>
<name>A0A7W6C9I0_9SPHN</name>
<gene>
    <name evidence="10" type="ORF">GGR39_002535</name>
</gene>
<dbReference type="PANTHER" id="PTHR48111:SF37">
    <property type="entry name" value="RESPONSE REGULATOR PROTEIN CARR"/>
    <property type="match status" value="1"/>
</dbReference>
<dbReference type="GO" id="GO:0006355">
    <property type="term" value="P:regulation of DNA-templated transcription"/>
    <property type="evidence" value="ECO:0007669"/>
    <property type="project" value="InterPro"/>
</dbReference>
<dbReference type="Gene3D" id="6.10.250.690">
    <property type="match status" value="1"/>
</dbReference>
<dbReference type="Gene3D" id="3.40.50.2300">
    <property type="match status" value="1"/>
</dbReference>
<dbReference type="InterPro" id="IPR016032">
    <property type="entry name" value="Sig_transdc_resp-reg_C-effctor"/>
</dbReference>
<dbReference type="GO" id="GO:0000156">
    <property type="term" value="F:phosphorelay response regulator activity"/>
    <property type="evidence" value="ECO:0007669"/>
    <property type="project" value="TreeGrafter"/>
</dbReference>
<dbReference type="PROSITE" id="PS51755">
    <property type="entry name" value="OMPR_PHOB"/>
    <property type="match status" value="1"/>
</dbReference>
<dbReference type="GO" id="GO:0005829">
    <property type="term" value="C:cytosol"/>
    <property type="evidence" value="ECO:0007669"/>
    <property type="project" value="TreeGrafter"/>
</dbReference>
<evidence type="ECO:0000256" key="2">
    <source>
        <dbReference type="ARBA" id="ARBA00023012"/>
    </source>
</evidence>
<dbReference type="PANTHER" id="PTHR48111">
    <property type="entry name" value="REGULATOR OF RPOS"/>
    <property type="match status" value="1"/>
</dbReference>
<dbReference type="EMBL" id="JACIDY010000006">
    <property type="protein sequence ID" value="MBB3940872.1"/>
    <property type="molecule type" value="Genomic_DNA"/>
</dbReference>
<keyword evidence="11" id="KW-1185">Reference proteome</keyword>
<keyword evidence="5" id="KW-0804">Transcription</keyword>
<dbReference type="SMART" id="SM00862">
    <property type="entry name" value="Trans_reg_C"/>
    <property type="match status" value="1"/>
</dbReference>
<dbReference type="AlphaFoldDB" id="A0A7W6C9I0"/>
<evidence type="ECO:0000259" key="9">
    <source>
        <dbReference type="PROSITE" id="PS51755"/>
    </source>
</evidence>
<dbReference type="InterPro" id="IPR001867">
    <property type="entry name" value="OmpR/PhoB-type_DNA-bd"/>
</dbReference>
<feature type="domain" description="OmpR/PhoB-type" evidence="9">
    <location>
        <begin position="146"/>
        <end position="240"/>
    </location>
</feature>
<dbReference type="CDD" id="cd00383">
    <property type="entry name" value="trans_reg_C"/>
    <property type="match status" value="1"/>
</dbReference>
<evidence type="ECO:0000256" key="6">
    <source>
        <dbReference type="PROSITE-ProRule" id="PRU00169"/>
    </source>
</evidence>
<reference evidence="10 11" key="1">
    <citation type="submission" date="2020-08" db="EMBL/GenBank/DDBJ databases">
        <title>Genomic Encyclopedia of Type Strains, Phase IV (KMG-IV): sequencing the most valuable type-strain genomes for metagenomic binning, comparative biology and taxonomic classification.</title>
        <authorList>
            <person name="Goeker M."/>
        </authorList>
    </citation>
    <scope>NUCLEOTIDE SEQUENCE [LARGE SCALE GENOMIC DNA]</scope>
    <source>
        <strain evidence="10 11">DSM 27568</strain>
    </source>
</reference>
<evidence type="ECO:0000256" key="5">
    <source>
        <dbReference type="ARBA" id="ARBA00023163"/>
    </source>
</evidence>
<keyword evidence="4 7" id="KW-0238">DNA-binding</keyword>
<dbReference type="InterPro" id="IPR036388">
    <property type="entry name" value="WH-like_DNA-bd_sf"/>
</dbReference>
<dbReference type="InterPro" id="IPR011006">
    <property type="entry name" value="CheY-like_superfamily"/>
</dbReference>
<keyword evidence="3" id="KW-0805">Transcription regulation</keyword>
<dbReference type="GO" id="GO:0000976">
    <property type="term" value="F:transcription cis-regulatory region binding"/>
    <property type="evidence" value="ECO:0007669"/>
    <property type="project" value="TreeGrafter"/>
</dbReference>
<evidence type="ECO:0000313" key="11">
    <source>
        <dbReference type="Proteomes" id="UP000561459"/>
    </source>
</evidence>
<proteinExistence type="predicted"/>
<dbReference type="Gene3D" id="1.10.10.10">
    <property type="entry name" value="Winged helix-like DNA-binding domain superfamily/Winged helix DNA-binding domain"/>
    <property type="match status" value="1"/>
</dbReference>
<dbReference type="CDD" id="cd19934">
    <property type="entry name" value="REC_OmpR_EcPhoP-like"/>
    <property type="match status" value="1"/>
</dbReference>
<keyword evidence="2" id="KW-0902">Two-component regulatory system</keyword>
<keyword evidence="1 6" id="KW-0597">Phosphoprotein</keyword>
<evidence type="ECO:0000313" key="10">
    <source>
        <dbReference type="EMBL" id="MBB3940872.1"/>
    </source>
</evidence>
<feature type="domain" description="Response regulatory" evidence="8">
    <location>
        <begin position="24"/>
        <end position="138"/>
    </location>
</feature>
<dbReference type="Proteomes" id="UP000561459">
    <property type="component" value="Unassembled WGS sequence"/>
</dbReference>
<dbReference type="SUPFAM" id="SSF46894">
    <property type="entry name" value="C-terminal effector domain of the bipartite response regulators"/>
    <property type="match status" value="1"/>
</dbReference>
<dbReference type="Pfam" id="PF00072">
    <property type="entry name" value="Response_reg"/>
    <property type="match status" value="1"/>
</dbReference>
<comment type="caution">
    <text evidence="10">The sequence shown here is derived from an EMBL/GenBank/DDBJ whole genome shotgun (WGS) entry which is preliminary data.</text>
</comment>